<dbReference type="SUPFAM" id="SSF53300">
    <property type="entry name" value="vWA-like"/>
    <property type="match status" value="1"/>
</dbReference>
<evidence type="ECO:0000256" key="1">
    <source>
        <dbReference type="SAM" id="Phobius"/>
    </source>
</evidence>
<evidence type="ECO:0000313" key="3">
    <source>
        <dbReference type="EMBL" id="MCI0126052.1"/>
    </source>
</evidence>
<evidence type="ECO:0000259" key="2">
    <source>
        <dbReference type="Pfam" id="PF13400"/>
    </source>
</evidence>
<keyword evidence="1" id="KW-1133">Transmembrane helix</keyword>
<dbReference type="Gene3D" id="3.40.50.410">
    <property type="entry name" value="von Willebrand factor, type A domain"/>
    <property type="match status" value="2"/>
</dbReference>
<dbReference type="InterPro" id="IPR028087">
    <property type="entry name" value="Tad_N"/>
</dbReference>
<dbReference type="Pfam" id="PF13400">
    <property type="entry name" value="Tad"/>
    <property type="match status" value="1"/>
</dbReference>
<keyword evidence="4" id="KW-1185">Reference proteome</keyword>
<name>A0AA41QJK9_9HYPH</name>
<reference evidence="3" key="1">
    <citation type="submission" date="2022-03" db="EMBL/GenBank/DDBJ databases">
        <title>The complete genome sequence of a Methyloterrigena soli.</title>
        <authorList>
            <person name="Zi Z."/>
        </authorList>
    </citation>
    <scope>NUCLEOTIDE SEQUENCE</scope>
    <source>
        <strain evidence="3">M48</strain>
    </source>
</reference>
<accession>A0AA41QJK9</accession>
<dbReference type="InterPro" id="IPR036465">
    <property type="entry name" value="vWFA_dom_sf"/>
</dbReference>
<gene>
    <name evidence="3" type="ORF">ML536_04360</name>
</gene>
<feature type="transmembrane region" description="Helical" evidence="1">
    <location>
        <begin position="20"/>
        <end position="41"/>
    </location>
</feature>
<sequence length="632" mass="68263">MRNFLNLVGRFGADERGVFGVIFAVMAIVIVAFSGAVVDYVSVQQAKTRAQVALDAAALALQPKIYTQTEEQIKTAADQLLVERLADPTITAKVSSATYDTTNGSLDLRASVTVNTNFVRLVGVNTLTAGLLSEATRKKLNLEVAMVLDNSGSMADNQNNYARRLTRLKEAARCAADILLSGDETCPSGNTAVGATNVKDTWIGIVTFNAFVNVGPQYTTATWMDTTGKSRIARDNFDNDDNEDTPFTGPVNRFDLYNNLKGVTWKGCVEARSHNGDYDVTDKPPSQSAPDSLFVPVFAPDEPSSWGSSANSYIPDSPPSCPQSPSCVQLQTKTQCSTRGNNKSNYDKASCSGPTTTSWIFTETDGTNKTVSSCPAVLSNGSRAVTSDAYEYTSVGNNNYTNYWRQTYSYPFSDRVLQERLCKYNGATVDTSKSGPNGSCVATPLLPLTSDKSSIISRINSMVASGNTNIAQGAVWGWHLLSENEPFKALPYDSGSNSKVMILMTDGDNTSNYNGNMNLSTLYAAYGYPWNDRPSGAPSNSRLWGNPSNTTTNLTRLQDEMNARTLSTCTNAKAAGIKIYTIGLSSTNATTIQMLKDCSNGDGYWYFPATSDALKDTFKQIASQLASLRLAK</sequence>
<dbReference type="AlphaFoldDB" id="A0AA41QJK9"/>
<dbReference type="Proteomes" id="UP001156140">
    <property type="component" value="Unassembled WGS sequence"/>
</dbReference>
<evidence type="ECO:0000313" key="4">
    <source>
        <dbReference type="Proteomes" id="UP001156140"/>
    </source>
</evidence>
<dbReference type="RefSeq" id="WP_281735090.1">
    <property type="nucleotide sequence ID" value="NZ_JAKETQ010000001.1"/>
</dbReference>
<dbReference type="EMBL" id="JALAZD010000001">
    <property type="protein sequence ID" value="MCI0126052.1"/>
    <property type="molecule type" value="Genomic_DNA"/>
</dbReference>
<organism evidence="3 4">
    <name type="scientific">Paradevosia shaoguanensis</name>
    <dbReference type="NCBI Taxonomy" id="1335043"/>
    <lineage>
        <taxon>Bacteria</taxon>
        <taxon>Pseudomonadati</taxon>
        <taxon>Pseudomonadota</taxon>
        <taxon>Alphaproteobacteria</taxon>
        <taxon>Hyphomicrobiales</taxon>
        <taxon>Devosiaceae</taxon>
        <taxon>Paradevosia</taxon>
    </lineage>
</organism>
<proteinExistence type="predicted"/>
<keyword evidence="1" id="KW-0812">Transmembrane</keyword>
<feature type="domain" description="Putative Flp pilus-assembly TadG-like N-terminal" evidence="2">
    <location>
        <begin position="20"/>
        <end position="60"/>
    </location>
</feature>
<protein>
    <submittedName>
        <fullName evidence="3">Pilus assembly protein TadG-related protein</fullName>
    </submittedName>
</protein>
<comment type="caution">
    <text evidence="3">The sequence shown here is derived from an EMBL/GenBank/DDBJ whole genome shotgun (WGS) entry which is preliminary data.</text>
</comment>
<keyword evidence="1" id="KW-0472">Membrane</keyword>